<proteinExistence type="predicted"/>
<sequence length="135" mass="14921">MHASFKPTIKIPTKYFPHLTIHEEENADAKLLIEPPSQGLFCTPFASPLFVARGFSARDLLGEMPNPPHSEPHFSPVLGSHGFRSSRGSGTILKRVSREGRRVEEQKGGILGVICPSSCWQAQYLLSFPGHASRR</sequence>
<accession>A0A6V7NUR5</accession>
<evidence type="ECO:0000256" key="1">
    <source>
        <dbReference type="SAM" id="MobiDB-lite"/>
    </source>
</evidence>
<feature type="compositionally biased region" description="Low complexity" evidence="1">
    <location>
        <begin position="79"/>
        <end position="90"/>
    </location>
</feature>
<protein>
    <submittedName>
        <fullName evidence="2">Uncharacterized protein</fullName>
    </submittedName>
</protein>
<reference evidence="2" key="1">
    <citation type="submission" date="2020-07" db="EMBL/GenBank/DDBJ databases">
        <authorList>
            <person name="Lin J."/>
        </authorList>
    </citation>
    <scope>NUCLEOTIDE SEQUENCE</scope>
</reference>
<dbReference type="EMBL" id="LR862142">
    <property type="protein sequence ID" value="CAD1822178.1"/>
    <property type="molecule type" value="Genomic_DNA"/>
</dbReference>
<gene>
    <name evidence="2" type="ORF">CB5_LOCUS5389</name>
</gene>
<organism evidence="2">
    <name type="scientific">Ananas comosus var. bracteatus</name>
    <name type="common">red pineapple</name>
    <dbReference type="NCBI Taxonomy" id="296719"/>
    <lineage>
        <taxon>Eukaryota</taxon>
        <taxon>Viridiplantae</taxon>
        <taxon>Streptophyta</taxon>
        <taxon>Embryophyta</taxon>
        <taxon>Tracheophyta</taxon>
        <taxon>Spermatophyta</taxon>
        <taxon>Magnoliopsida</taxon>
        <taxon>Liliopsida</taxon>
        <taxon>Poales</taxon>
        <taxon>Bromeliaceae</taxon>
        <taxon>Bromelioideae</taxon>
        <taxon>Ananas</taxon>
    </lineage>
</organism>
<evidence type="ECO:0000313" key="2">
    <source>
        <dbReference type="EMBL" id="CAD1822178.1"/>
    </source>
</evidence>
<feature type="region of interest" description="Disordered" evidence="1">
    <location>
        <begin position="64"/>
        <end position="91"/>
    </location>
</feature>
<name>A0A6V7NUR5_ANACO</name>
<dbReference type="AlphaFoldDB" id="A0A6V7NUR5"/>